<evidence type="ECO:0000256" key="1">
    <source>
        <dbReference type="SAM" id="MobiDB-lite"/>
    </source>
</evidence>
<name>A0A4V1C6H4_PYROR</name>
<keyword evidence="2" id="KW-0732">Signal</keyword>
<proteinExistence type="predicted"/>
<dbReference type="Proteomes" id="UP000294847">
    <property type="component" value="Chromosome 3"/>
</dbReference>
<accession>A0A4V1C6H4</accession>
<evidence type="ECO:0000256" key="2">
    <source>
        <dbReference type="SAM" id="SignalP"/>
    </source>
</evidence>
<feature type="chain" id="PRO_5020824034" evidence="2">
    <location>
        <begin position="22"/>
        <end position="275"/>
    </location>
</feature>
<evidence type="ECO:0000313" key="4">
    <source>
        <dbReference type="Proteomes" id="UP000294847"/>
    </source>
</evidence>
<feature type="signal peptide" evidence="2">
    <location>
        <begin position="1"/>
        <end position="21"/>
    </location>
</feature>
<reference evidence="3 4" key="1">
    <citation type="journal article" date="2019" name="Mol. Biol. Evol.">
        <title>Blast fungal genomes show frequent chromosomal changes, gene gains and losses, and effector gene turnover.</title>
        <authorList>
            <person name="Gomez Luciano L.B."/>
            <person name="Jason Tsai I."/>
            <person name="Chuma I."/>
            <person name="Tosa Y."/>
            <person name="Chen Y.H."/>
            <person name="Li J.Y."/>
            <person name="Li M.Y."/>
            <person name="Jade Lu M.Y."/>
            <person name="Nakayashiki H."/>
            <person name="Li W.H."/>
        </authorList>
    </citation>
    <scope>NUCLEOTIDE SEQUENCE [LARGE SCALE GENOMIC DNA]</scope>
    <source>
        <strain evidence="3">MZ5-1-6</strain>
    </source>
</reference>
<feature type="region of interest" description="Disordered" evidence="1">
    <location>
        <begin position="68"/>
        <end position="275"/>
    </location>
</feature>
<dbReference type="EMBL" id="CP034206">
    <property type="protein sequence ID" value="QBZ59895.1"/>
    <property type="molecule type" value="Genomic_DNA"/>
</dbReference>
<gene>
    <name evidence="3" type="ORF">PoMZ_04861</name>
</gene>
<feature type="region of interest" description="Disordered" evidence="1">
    <location>
        <begin position="24"/>
        <end position="55"/>
    </location>
</feature>
<evidence type="ECO:0000313" key="3">
    <source>
        <dbReference type="EMBL" id="QBZ59895.1"/>
    </source>
</evidence>
<organism evidence="3 4">
    <name type="scientific">Pyricularia oryzae</name>
    <name type="common">Rice blast fungus</name>
    <name type="synonym">Magnaporthe oryzae</name>
    <dbReference type="NCBI Taxonomy" id="318829"/>
    <lineage>
        <taxon>Eukaryota</taxon>
        <taxon>Fungi</taxon>
        <taxon>Dikarya</taxon>
        <taxon>Ascomycota</taxon>
        <taxon>Pezizomycotina</taxon>
        <taxon>Sordariomycetes</taxon>
        <taxon>Sordariomycetidae</taxon>
        <taxon>Magnaporthales</taxon>
        <taxon>Pyriculariaceae</taxon>
        <taxon>Pyricularia</taxon>
    </lineage>
</organism>
<dbReference type="AlphaFoldDB" id="A0A4V1C6H4"/>
<sequence length="275" mass="29705">MHISKASQLMALLVIGAPVLAFTPKGDNPLVAHSPDPGAQADVASSPKVSSSAQESWKLVNGRVVMKHPAARPDLGTEDKPNRLVTRRTRYDSDNDDDDDDGPIPGSPPHNRKPKDGVARGGPSQKKPNRLVARRTRYDSDNDDDDDDGPIPGSPPHNRKPKDGVARGGPSQKKPNRLVARRTRYDSDNDDDDDDGPIPGSPPHNRKPKGGVARGRASQRNANRLVARGDDDDDDDVVPPSSPKFTRRPGDKPRYLKGHATGNHANHGSPKGQHQ</sequence>
<protein>
    <submittedName>
        <fullName evidence="3">Uncharacterized protein</fullName>
    </submittedName>
</protein>